<comment type="caution">
    <text evidence="1">The sequence shown here is derived from an EMBL/GenBank/DDBJ whole genome shotgun (WGS) entry which is preliminary data.</text>
</comment>
<organism evidence="1 2">
    <name type="scientific">Streptomyces canarius</name>
    <dbReference type="NCBI Taxonomy" id="285453"/>
    <lineage>
        <taxon>Bacteria</taxon>
        <taxon>Bacillati</taxon>
        <taxon>Actinomycetota</taxon>
        <taxon>Actinomycetes</taxon>
        <taxon>Kitasatosporales</taxon>
        <taxon>Streptomycetaceae</taxon>
        <taxon>Streptomyces</taxon>
    </lineage>
</organism>
<evidence type="ECO:0000313" key="1">
    <source>
        <dbReference type="EMBL" id="GHA18569.1"/>
    </source>
</evidence>
<name>A0ABQ3CKT0_9ACTN</name>
<accession>A0ABQ3CKT0</accession>
<proteinExistence type="predicted"/>
<reference evidence="2" key="1">
    <citation type="journal article" date="2019" name="Int. J. Syst. Evol. Microbiol.">
        <title>The Global Catalogue of Microorganisms (GCM) 10K type strain sequencing project: providing services to taxonomists for standard genome sequencing and annotation.</title>
        <authorList>
            <consortium name="The Broad Institute Genomics Platform"/>
            <consortium name="The Broad Institute Genome Sequencing Center for Infectious Disease"/>
            <person name="Wu L."/>
            <person name="Ma J."/>
        </authorList>
    </citation>
    <scope>NUCLEOTIDE SEQUENCE [LARGE SCALE GENOMIC DNA]</scope>
    <source>
        <strain evidence="2">JCM 4733</strain>
    </source>
</reference>
<sequence length="100" mass="10779">MRFPVPAEVLTARVSAVTIDRAATRRERMRRRRGCGCMRGPFAPRQPPVSGCTLALTLCRRDGGRALEETDRGKAGPQRGESQGTVIVSQVTSLLSVGGK</sequence>
<dbReference type="Proteomes" id="UP000653644">
    <property type="component" value="Unassembled WGS sequence"/>
</dbReference>
<protein>
    <submittedName>
        <fullName evidence="1">Uncharacterized protein</fullName>
    </submittedName>
</protein>
<gene>
    <name evidence="1" type="ORF">GCM10010345_24110</name>
</gene>
<evidence type="ECO:0000313" key="2">
    <source>
        <dbReference type="Proteomes" id="UP000653644"/>
    </source>
</evidence>
<dbReference type="EMBL" id="BMVN01000006">
    <property type="protein sequence ID" value="GHA18569.1"/>
    <property type="molecule type" value="Genomic_DNA"/>
</dbReference>
<keyword evidence="2" id="KW-1185">Reference proteome</keyword>